<proteinExistence type="predicted"/>
<evidence type="ECO:0000256" key="1">
    <source>
        <dbReference type="SAM" id="MobiDB-lite"/>
    </source>
</evidence>
<feature type="region of interest" description="Disordered" evidence="1">
    <location>
        <begin position="98"/>
        <end position="122"/>
    </location>
</feature>
<name>A0A0C9W109_SPHS4</name>
<evidence type="ECO:0000313" key="3">
    <source>
        <dbReference type="Proteomes" id="UP000054279"/>
    </source>
</evidence>
<keyword evidence="3" id="KW-1185">Reference proteome</keyword>
<sequence length="184" mass="20076">MHPQPLYHAEGGPVPYASPNGAVGNEVSRMNLTSYGYPHCNGTNQSIQIPYDPHGPRDARLQDDTNFLEGPNEGFPPGFSLAPIPHNPYLGTPMAHPTSHLGHHGPNHTSIPRSHSSGSAEQSAKSVLTEADINIYAAFLHFRHCLQKYLHAHADSSASVKLFWRDIDNTVESSSKAAGEFYNK</sequence>
<dbReference type="EMBL" id="KN837116">
    <property type="protein sequence ID" value="KIJ44616.1"/>
    <property type="molecule type" value="Genomic_DNA"/>
</dbReference>
<protein>
    <submittedName>
        <fullName evidence="2">Uncharacterized protein</fullName>
    </submittedName>
</protein>
<evidence type="ECO:0000313" key="2">
    <source>
        <dbReference type="EMBL" id="KIJ44616.1"/>
    </source>
</evidence>
<accession>A0A0C9W109</accession>
<dbReference type="AlphaFoldDB" id="A0A0C9W109"/>
<gene>
    <name evidence="2" type="ORF">M422DRAFT_251903</name>
</gene>
<organism evidence="2 3">
    <name type="scientific">Sphaerobolus stellatus (strain SS14)</name>
    <dbReference type="NCBI Taxonomy" id="990650"/>
    <lineage>
        <taxon>Eukaryota</taxon>
        <taxon>Fungi</taxon>
        <taxon>Dikarya</taxon>
        <taxon>Basidiomycota</taxon>
        <taxon>Agaricomycotina</taxon>
        <taxon>Agaricomycetes</taxon>
        <taxon>Phallomycetidae</taxon>
        <taxon>Geastrales</taxon>
        <taxon>Sphaerobolaceae</taxon>
        <taxon>Sphaerobolus</taxon>
    </lineage>
</organism>
<feature type="compositionally biased region" description="Polar residues" evidence="1">
    <location>
        <begin position="107"/>
        <end position="122"/>
    </location>
</feature>
<reference evidence="2 3" key="1">
    <citation type="submission" date="2014-06" db="EMBL/GenBank/DDBJ databases">
        <title>Evolutionary Origins and Diversification of the Mycorrhizal Mutualists.</title>
        <authorList>
            <consortium name="DOE Joint Genome Institute"/>
            <consortium name="Mycorrhizal Genomics Consortium"/>
            <person name="Kohler A."/>
            <person name="Kuo A."/>
            <person name="Nagy L.G."/>
            <person name="Floudas D."/>
            <person name="Copeland A."/>
            <person name="Barry K.W."/>
            <person name="Cichocki N."/>
            <person name="Veneault-Fourrey C."/>
            <person name="LaButti K."/>
            <person name="Lindquist E.A."/>
            <person name="Lipzen A."/>
            <person name="Lundell T."/>
            <person name="Morin E."/>
            <person name="Murat C."/>
            <person name="Riley R."/>
            <person name="Ohm R."/>
            <person name="Sun H."/>
            <person name="Tunlid A."/>
            <person name="Henrissat B."/>
            <person name="Grigoriev I.V."/>
            <person name="Hibbett D.S."/>
            <person name="Martin F."/>
        </authorList>
    </citation>
    <scope>NUCLEOTIDE SEQUENCE [LARGE SCALE GENOMIC DNA]</scope>
    <source>
        <strain evidence="2 3">SS14</strain>
    </source>
</reference>
<dbReference type="HOGENOM" id="CLU_1511531_0_0_1"/>
<dbReference type="Proteomes" id="UP000054279">
    <property type="component" value="Unassembled WGS sequence"/>
</dbReference>